<dbReference type="Gene3D" id="2.140.10.30">
    <property type="entry name" value="Dipeptidylpeptidase IV, N-terminal domain"/>
    <property type="match status" value="1"/>
</dbReference>
<evidence type="ECO:0000256" key="1">
    <source>
        <dbReference type="ARBA" id="ARBA00023180"/>
    </source>
</evidence>
<dbReference type="OrthoDB" id="9812921at2"/>
<dbReference type="Pfam" id="PF00930">
    <property type="entry name" value="DPPIV_N"/>
    <property type="match status" value="1"/>
</dbReference>
<dbReference type="AlphaFoldDB" id="A0A1M5EFE9"/>
<dbReference type="PANTHER" id="PTHR11731:SF193">
    <property type="entry name" value="DIPEPTIDYL PEPTIDASE 9"/>
    <property type="match status" value="1"/>
</dbReference>
<dbReference type="EMBL" id="FQUC01000010">
    <property type="protein sequence ID" value="SHF77955.1"/>
    <property type="molecule type" value="Genomic_DNA"/>
</dbReference>
<dbReference type="InterPro" id="IPR050278">
    <property type="entry name" value="Serine_Prot_S9B/DPPIV"/>
</dbReference>
<feature type="chain" id="PRO_5009909819" evidence="2">
    <location>
        <begin position="20"/>
        <end position="717"/>
    </location>
</feature>
<feature type="domain" description="Peptidase S9 prolyl oligopeptidase catalytic" evidence="3">
    <location>
        <begin position="521"/>
        <end position="716"/>
    </location>
</feature>
<dbReference type="PANTHER" id="PTHR11731">
    <property type="entry name" value="PROTEASE FAMILY S9B,C DIPEPTIDYL-PEPTIDASE IV-RELATED"/>
    <property type="match status" value="1"/>
</dbReference>
<dbReference type="Pfam" id="PF00326">
    <property type="entry name" value="Peptidase_S9"/>
    <property type="match status" value="1"/>
</dbReference>
<evidence type="ECO:0000259" key="3">
    <source>
        <dbReference type="Pfam" id="PF00326"/>
    </source>
</evidence>
<dbReference type="GO" id="GO:0008239">
    <property type="term" value="F:dipeptidyl-peptidase activity"/>
    <property type="evidence" value="ECO:0007669"/>
    <property type="project" value="TreeGrafter"/>
</dbReference>
<feature type="domain" description="Dipeptidylpeptidase IV N-terminal" evidence="4">
    <location>
        <begin position="93"/>
        <end position="436"/>
    </location>
</feature>
<name>A0A1M5EFE9_9BACT</name>
<dbReference type="Proteomes" id="UP000184480">
    <property type="component" value="Unassembled WGS sequence"/>
</dbReference>
<proteinExistence type="predicted"/>
<keyword evidence="2" id="KW-0732">Signal</keyword>
<dbReference type="RefSeq" id="WP_062182369.1">
    <property type="nucleotide sequence ID" value="NZ_BBXL01000016.1"/>
</dbReference>
<reference evidence="6" key="1">
    <citation type="submission" date="2016-11" db="EMBL/GenBank/DDBJ databases">
        <authorList>
            <person name="Varghese N."/>
            <person name="Submissions S."/>
        </authorList>
    </citation>
    <scope>NUCLEOTIDE SEQUENCE [LARGE SCALE GENOMIC DNA]</scope>
    <source>
        <strain evidence="6">DSM 27370</strain>
    </source>
</reference>
<dbReference type="InterPro" id="IPR029058">
    <property type="entry name" value="AB_hydrolase_fold"/>
</dbReference>
<dbReference type="InterPro" id="IPR002469">
    <property type="entry name" value="Peptidase_S9B_N"/>
</dbReference>
<organism evidence="5 6">
    <name type="scientific">Dysgonomonas macrotermitis</name>
    <dbReference type="NCBI Taxonomy" id="1346286"/>
    <lineage>
        <taxon>Bacteria</taxon>
        <taxon>Pseudomonadati</taxon>
        <taxon>Bacteroidota</taxon>
        <taxon>Bacteroidia</taxon>
        <taxon>Bacteroidales</taxon>
        <taxon>Dysgonomonadaceae</taxon>
        <taxon>Dysgonomonas</taxon>
    </lineage>
</organism>
<dbReference type="FunFam" id="3.40.50.1820:FF:000003">
    <property type="entry name" value="Dipeptidyl peptidase 4"/>
    <property type="match status" value="1"/>
</dbReference>
<keyword evidence="1" id="KW-0325">Glycoprotein</keyword>
<evidence type="ECO:0000256" key="2">
    <source>
        <dbReference type="SAM" id="SignalP"/>
    </source>
</evidence>
<dbReference type="GO" id="GO:0008236">
    <property type="term" value="F:serine-type peptidase activity"/>
    <property type="evidence" value="ECO:0007669"/>
    <property type="project" value="InterPro"/>
</dbReference>
<evidence type="ECO:0000259" key="4">
    <source>
        <dbReference type="Pfam" id="PF00930"/>
    </source>
</evidence>
<keyword evidence="6" id="KW-1185">Reference proteome</keyword>
<accession>A0A1M5EFE9</accession>
<dbReference type="STRING" id="1346286.SAMN05444362_11019"/>
<dbReference type="SUPFAM" id="SSF82171">
    <property type="entry name" value="DPP6 N-terminal domain-like"/>
    <property type="match status" value="1"/>
</dbReference>
<gene>
    <name evidence="5" type="ORF">SAMN05444362_11019</name>
</gene>
<dbReference type="SUPFAM" id="SSF53474">
    <property type="entry name" value="alpha/beta-Hydrolases"/>
    <property type="match status" value="1"/>
</dbReference>
<protein>
    <submittedName>
        <fullName evidence="5">Dipeptidyl-peptidase-4</fullName>
    </submittedName>
</protein>
<dbReference type="Gene3D" id="3.40.50.1820">
    <property type="entry name" value="alpha/beta hydrolase"/>
    <property type="match status" value="1"/>
</dbReference>
<dbReference type="InterPro" id="IPR001375">
    <property type="entry name" value="Peptidase_S9_cat"/>
</dbReference>
<sequence>MKKACFLLLALMIATCSFAQSLNLKDITSGAYRPMNVPATVSSADGEFYYQPNNERTQIVKYSYKTGQPVATVFDVATARDCNISNFEGYLISPDENRLLVYTGSEPIYRRSFKADYYYFDIRRNLVRKLTENKGKQQSPVFSRDGRMLAYVLDNNIWLAKFDYNTESQITKDGSFGKIINGATDWAYEEEFSITELMDFSPDNQLLAFVKFDETQVPEFSFQYFKRQLYPTLTSFKYPKAGEANSKVGCNIFDIESKTIREIKFPANTSFEYIPRIVFAPNSQLAVMTLNREQNDFNLYFADPRSLISKLALKEQNDRYINYDFLHSIHFIGDQFTYISEKSGYSHIYLYSMAGVEQKQLTSGNYDVTEILACDPVSKTVFYQAAEDSPLQRSIYKVDITKDTKSKLTPKAGYNTAKFSSNGKYFINNWSDASTPNLVTLNDASGKELRILEDNKALQSKVASSGIPKKEFITVKGADGTDMNAWIMKPANFSPSQKYPLLMVQYSGPDSQEVLDRFNIDWVHYLVNQGYIVASVDGRGTGARGQEFRKCTYMNLGIKESDDQIAAAKYFGTLSYIDPANISIWGWSYGGYTVLMSLSRSKGVFKSGIAIAPVTDWRYYDSVYSERYMRTPQQNPTGYGHGSPIDLASSLSGKLLLIHGTADDNVHFQNTIDYTSALIKADKQFDLFIFPDLNHSILGENNRAYLYQKVINFLTNQ</sequence>
<evidence type="ECO:0000313" key="6">
    <source>
        <dbReference type="Proteomes" id="UP000184480"/>
    </source>
</evidence>
<evidence type="ECO:0000313" key="5">
    <source>
        <dbReference type="EMBL" id="SHF77955.1"/>
    </source>
</evidence>
<feature type="signal peptide" evidence="2">
    <location>
        <begin position="1"/>
        <end position="19"/>
    </location>
</feature>
<dbReference type="GO" id="GO:0006508">
    <property type="term" value="P:proteolysis"/>
    <property type="evidence" value="ECO:0007669"/>
    <property type="project" value="InterPro"/>
</dbReference>